<dbReference type="STRING" id="243090.RB368"/>
<dbReference type="AlphaFoldDB" id="Q7UYV3"/>
<keyword evidence="2" id="KW-1185">Reference proteome</keyword>
<dbReference type="HOGENOM" id="CLU_2331772_0_0_0"/>
<dbReference type="InParanoid" id="Q7UYV3"/>
<dbReference type="EMBL" id="BX294133">
    <property type="protein sequence ID" value="CAD71538.1"/>
    <property type="molecule type" value="Genomic_DNA"/>
</dbReference>
<evidence type="ECO:0000313" key="1">
    <source>
        <dbReference type="EMBL" id="CAD71538.1"/>
    </source>
</evidence>
<dbReference type="Proteomes" id="UP000001025">
    <property type="component" value="Chromosome"/>
</dbReference>
<dbReference type="EnsemblBacteria" id="CAD71538">
    <property type="protein sequence ID" value="CAD71538"/>
    <property type="gene ID" value="RB368"/>
</dbReference>
<protein>
    <submittedName>
        <fullName evidence="1">Uncharacterized protein</fullName>
    </submittedName>
</protein>
<organism evidence="1 2">
    <name type="scientific">Rhodopirellula baltica (strain DSM 10527 / NCIMB 13988 / SH1)</name>
    <dbReference type="NCBI Taxonomy" id="243090"/>
    <lineage>
        <taxon>Bacteria</taxon>
        <taxon>Pseudomonadati</taxon>
        <taxon>Planctomycetota</taxon>
        <taxon>Planctomycetia</taxon>
        <taxon>Pirellulales</taxon>
        <taxon>Pirellulaceae</taxon>
        <taxon>Rhodopirellula</taxon>
    </lineage>
</organism>
<reference evidence="1 2" key="1">
    <citation type="journal article" date="2003" name="Proc. Natl. Acad. Sci. U.S.A.">
        <title>Complete genome sequence of the marine planctomycete Pirellula sp. strain 1.</title>
        <authorList>
            <person name="Gloeckner F.O."/>
            <person name="Kube M."/>
            <person name="Bauer M."/>
            <person name="Teeling H."/>
            <person name="Lombardot T."/>
            <person name="Ludwig W."/>
            <person name="Gade D."/>
            <person name="Beck A."/>
            <person name="Borzym K."/>
            <person name="Heitmann K."/>
            <person name="Rabus R."/>
            <person name="Schlesner H."/>
            <person name="Amann R."/>
            <person name="Reinhardt R."/>
        </authorList>
    </citation>
    <scope>NUCLEOTIDE SEQUENCE [LARGE SCALE GENOMIC DNA]</scope>
    <source>
        <strain evidence="2">DSM 10527 / NCIMB 13988 / SH1</strain>
    </source>
</reference>
<name>Q7UYV3_RHOBA</name>
<accession>Q7UYV3</accession>
<sequence>MFQYASPPTAPKRCNDQSLPTHSATLLPCSRVIAVVFSSNHSQPIGPRFWGYGEANPAKTRLRMGIPPQANTDRFRPETALKARAQSACRVALSLLKT</sequence>
<evidence type="ECO:0000313" key="2">
    <source>
        <dbReference type="Proteomes" id="UP000001025"/>
    </source>
</evidence>
<proteinExistence type="predicted"/>
<gene>
    <name evidence="1" type="ordered locus">RB368</name>
</gene>
<dbReference type="KEGG" id="rba:RB368"/>